<evidence type="ECO:0000313" key="4">
    <source>
        <dbReference type="Proteomes" id="UP000180246"/>
    </source>
</evidence>
<dbReference type="AlphaFoldDB" id="A0A1S2NAU5"/>
<dbReference type="InterPro" id="IPR018968">
    <property type="entry name" value="Phasin"/>
</dbReference>
<reference evidence="3 4" key="1">
    <citation type="submission" date="2014-10" db="EMBL/GenBank/DDBJ databases">
        <authorList>
            <person name="Seo M.-J."/>
            <person name="Seok Y.J."/>
            <person name="Cha I.-T."/>
        </authorList>
    </citation>
    <scope>NUCLEOTIDE SEQUENCE [LARGE SCALE GENOMIC DNA]</scope>
    <source>
        <strain evidence="3 4">NEU</strain>
    </source>
</reference>
<name>A0A1S2NAU5_9BURK</name>
<dbReference type="Proteomes" id="UP000180246">
    <property type="component" value="Unassembled WGS sequence"/>
</dbReference>
<feature type="domain" description="Phasin" evidence="2">
    <location>
        <begin position="17"/>
        <end position="108"/>
    </location>
</feature>
<dbReference type="NCBIfam" id="TIGR01841">
    <property type="entry name" value="phasin"/>
    <property type="match status" value="1"/>
</dbReference>
<sequence>MYPFDQSVNPAVRSHIDAQTAFMNELSQTVARSFQQVIQLNMQLCQTLFDETTSTAQRMLNVDRPIDALSKAALGAQPATDKLRSYQQQLSELAASTQVDLSRVSEQHVQETSRTARTLADEVTRASVEETDKNLRQQDDAMKEVRASFVKEAERGARSGAQFLSELGGDLADTKPDGQAGPARTSGDTGDGYRQPGGRTAPPAR</sequence>
<organism evidence="3 4">
    <name type="scientific">Massilia timonae</name>
    <dbReference type="NCBI Taxonomy" id="47229"/>
    <lineage>
        <taxon>Bacteria</taxon>
        <taxon>Pseudomonadati</taxon>
        <taxon>Pseudomonadota</taxon>
        <taxon>Betaproteobacteria</taxon>
        <taxon>Burkholderiales</taxon>
        <taxon>Oxalobacteraceae</taxon>
        <taxon>Telluria group</taxon>
        <taxon>Massilia</taxon>
    </lineage>
</organism>
<evidence type="ECO:0000259" key="2">
    <source>
        <dbReference type="Pfam" id="PF09361"/>
    </source>
</evidence>
<dbReference type="RefSeq" id="WP_071362243.1">
    <property type="nucleotide sequence ID" value="NZ_JRYB01000001.1"/>
</dbReference>
<comment type="caution">
    <text evidence="3">The sequence shown here is derived from an EMBL/GenBank/DDBJ whole genome shotgun (WGS) entry which is preliminary data.</text>
</comment>
<dbReference type="EMBL" id="JRYB01000001">
    <property type="protein sequence ID" value="OIJ42198.1"/>
    <property type="molecule type" value="Genomic_DNA"/>
</dbReference>
<accession>A0A1S2NAU5</accession>
<protein>
    <submittedName>
        <fullName evidence="3">Phasin family domain protein</fullName>
    </submittedName>
</protein>
<evidence type="ECO:0000313" key="3">
    <source>
        <dbReference type="EMBL" id="OIJ42198.1"/>
    </source>
</evidence>
<proteinExistence type="predicted"/>
<dbReference type="InterPro" id="IPR010127">
    <property type="entry name" value="Phasin_subfam-1"/>
</dbReference>
<evidence type="ECO:0000256" key="1">
    <source>
        <dbReference type="SAM" id="MobiDB-lite"/>
    </source>
</evidence>
<feature type="region of interest" description="Disordered" evidence="1">
    <location>
        <begin position="159"/>
        <end position="205"/>
    </location>
</feature>
<dbReference type="Pfam" id="PF09361">
    <property type="entry name" value="Phasin_2"/>
    <property type="match status" value="1"/>
</dbReference>
<gene>
    <name evidence="3" type="ORF">LO55_3270</name>
</gene>